<dbReference type="AlphaFoldDB" id="A0A9D2HAM3"/>
<sequence>MDYHFAREVFERYLDGYDRDNDKVRLKIVHTYGVVAQSTEIARRMNLSREDTELAKIIALLHDIGRFEQIRQFDSFMPDTMDHAAYGVEMLFGEAEGCPPRMIRRFLEEDEWDVIIRTAIAKHSDFVLEGIEDERTLLHAKIIRDADKLDNCRVKLKDDFETFMDATAKETGASVITPKVREDALAGRSILSADRKTPMDYWVSYLAYFYDLNFRESLDIVAEKDYVSRLIHRISYTDPETEETMKELEKSLLAYVRKVPGAH</sequence>
<reference evidence="2" key="1">
    <citation type="journal article" date="2021" name="PeerJ">
        <title>Extensive microbial diversity within the chicken gut microbiome revealed by metagenomics and culture.</title>
        <authorList>
            <person name="Gilroy R."/>
            <person name="Ravi A."/>
            <person name="Getino M."/>
            <person name="Pursley I."/>
            <person name="Horton D.L."/>
            <person name="Alikhan N.F."/>
            <person name="Baker D."/>
            <person name="Gharbi K."/>
            <person name="Hall N."/>
            <person name="Watson M."/>
            <person name="Adriaenssens E.M."/>
            <person name="Foster-Nyarko E."/>
            <person name="Jarju S."/>
            <person name="Secka A."/>
            <person name="Antonio M."/>
            <person name="Oren A."/>
            <person name="Chaudhuri R.R."/>
            <person name="La Ragione R."/>
            <person name="Hildebrand F."/>
            <person name="Pallen M.J."/>
        </authorList>
    </citation>
    <scope>NUCLEOTIDE SEQUENCE</scope>
    <source>
        <strain evidence="2">ChiSjej2B20-11307</strain>
    </source>
</reference>
<dbReference type="InterPro" id="IPR006674">
    <property type="entry name" value="HD_domain"/>
</dbReference>
<dbReference type="InterPro" id="IPR003607">
    <property type="entry name" value="HD/PDEase_dom"/>
</dbReference>
<dbReference type="NCBIfam" id="TIGR00277">
    <property type="entry name" value="HDIG"/>
    <property type="match status" value="1"/>
</dbReference>
<organism evidence="2 3">
    <name type="scientific">Candidatus Mediterraneibacter pullicola</name>
    <dbReference type="NCBI Taxonomy" id="2838682"/>
    <lineage>
        <taxon>Bacteria</taxon>
        <taxon>Bacillati</taxon>
        <taxon>Bacillota</taxon>
        <taxon>Clostridia</taxon>
        <taxon>Lachnospirales</taxon>
        <taxon>Lachnospiraceae</taxon>
        <taxon>Mediterraneibacter</taxon>
    </lineage>
</organism>
<proteinExistence type="predicted"/>
<dbReference type="InterPro" id="IPR006675">
    <property type="entry name" value="HDIG_dom"/>
</dbReference>
<feature type="domain" description="HD/PDEase" evidence="1">
    <location>
        <begin position="23"/>
        <end position="161"/>
    </location>
</feature>
<comment type="caution">
    <text evidence="2">The sequence shown here is derived from an EMBL/GenBank/DDBJ whole genome shotgun (WGS) entry which is preliminary data.</text>
</comment>
<protein>
    <submittedName>
        <fullName evidence="2">HD domain-containing protein</fullName>
    </submittedName>
</protein>
<reference evidence="2" key="2">
    <citation type="submission" date="2021-04" db="EMBL/GenBank/DDBJ databases">
        <authorList>
            <person name="Gilroy R."/>
        </authorList>
    </citation>
    <scope>NUCLEOTIDE SEQUENCE</scope>
    <source>
        <strain evidence="2">ChiSjej2B20-11307</strain>
    </source>
</reference>
<dbReference type="EMBL" id="DXAK01000037">
    <property type="protein sequence ID" value="HJA06919.1"/>
    <property type="molecule type" value="Genomic_DNA"/>
</dbReference>
<dbReference type="Pfam" id="PF01966">
    <property type="entry name" value="HD"/>
    <property type="match status" value="1"/>
</dbReference>
<dbReference type="SMART" id="SM00471">
    <property type="entry name" value="HDc"/>
    <property type="match status" value="1"/>
</dbReference>
<name>A0A9D2HAM3_9FIRM</name>
<gene>
    <name evidence="2" type="ORF">H9798_07255</name>
</gene>
<accession>A0A9D2HAM3</accession>
<evidence type="ECO:0000313" key="3">
    <source>
        <dbReference type="Proteomes" id="UP000824223"/>
    </source>
</evidence>
<dbReference type="Proteomes" id="UP000824223">
    <property type="component" value="Unassembled WGS sequence"/>
</dbReference>
<dbReference type="CDD" id="cd00077">
    <property type="entry name" value="HDc"/>
    <property type="match status" value="1"/>
</dbReference>
<evidence type="ECO:0000259" key="1">
    <source>
        <dbReference type="SMART" id="SM00471"/>
    </source>
</evidence>
<dbReference type="Gene3D" id="1.10.3210.10">
    <property type="entry name" value="Hypothetical protein af1432"/>
    <property type="match status" value="1"/>
</dbReference>
<evidence type="ECO:0000313" key="2">
    <source>
        <dbReference type="EMBL" id="HJA06919.1"/>
    </source>
</evidence>
<dbReference type="SUPFAM" id="SSF109604">
    <property type="entry name" value="HD-domain/PDEase-like"/>
    <property type="match status" value="1"/>
</dbReference>